<dbReference type="OrthoDB" id="9009085at2"/>
<dbReference type="AlphaFoldDB" id="A0A1A9MY04"/>
<sequence length="93" mass="10087">MAITAMTYPDKHPGDDTPSSITVRAAAGQLRIVPVWQALGQHAAQAKRTRLRHNEKHNIEEITVTFESVSPADLAEIVGRLSTLSWVVAASLS</sequence>
<reference evidence="3 4" key="1">
    <citation type="submission" date="2016-04" db="EMBL/GenBank/DDBJ databases">
        <title>Reclassification of Paraburkholderia panaciterrae (Farh et al. 2015) Dobritsa &amp; Samadpour 2016 as a later homotypic synonym of Paraburkholderia ginsengiterrae (Farh et al. 2015) Dobritsa &amp; Samadpour 2016.</title>
        <authorList>
            <person name="Dobritsa A.P."/>
            <person name="Kutumbaka K."/>
            <person name="Samadpour M."/>
        </authorList>
    </citation>
    <scope>NUCLEOTIDE SEQUENCE [LARGE SCALE GENOMIC DNA]</scope>
    <source>
        <strain evidence="1 4">DCY85</strain>
        <strain evidence="2 3">DCY85-1</strain>
    </source>
</reference>
<evidence type="ECO:0000313" key="3">
    <source>
        <dbReference type="Proteomes" id="UP000077961"/>
    </source>
</evidence>
<comment type="caution">
    <text evidence="1">The sequence shown here is derived from an EMBL/GenBank/DDBJ whole genome shotgun (WGS) entry which is preliminary data.</text>
</comment>
<evidence type="ECO:0000313" key="4">
    <source>
        <dbReference type="Proteomes" id="UP000078116"/>
    </source>
</evidence>
<accession>A0A1A9MY04</accession>
<keyword evidence="3" id="KW-1185">Reference proteome</keyword>
<name>A0A1A9MY04_9BURK</name>
<proteinExistence type="predicted"/>
<protein>
    <submittedName>
        <fullName evidence="1">Uncharacterized protein</fullName>
    </submittedName>
</protein>
<gene>
    <name evidence="2" type="ORF">A6V36_36845</name>
    <name evidence="1" type="ORF">A6V37_37350</name>
</gene>
<dbReference type="RefSeq" id="WP_064271318.1">
    <property type="nucleotide sequence ID" value="NZ_LXJZ01000211.1"/>
</dbReference>
<evidence type="ECO:0000313" key="1">
    <source>
        <dbReference type="EMBL" id="OAJ51723.1"/>
    </source>
</evidence>
<dbReference type="EMBL" id="LXJZ01000211">
    <property type="protein sequence ID" value="OAJ53645.1"/>
    <property type="molecule type" value="Genomic_DNA"/>
</dbReference>
<organism evidence="1 4">
    <name type="scientific">Paraburkholderia ginsengiterrae</name>
    <dbReference type="NCBI Taxonomy" id="1462993"/>
    <lineage>
        <taxon>Bacteria</taxon>
        <taxon>Pseudomonadati</taxon>
        <taxon>Pseudomonadota</taxon>
        <taxon>Betaproteobacteria</taxon>
        <taxon>Burkholderiales</taxon>
        <taxon>Burkholderiaceae</taxon>
        <taxon>Paraburkholderia</taxon>
    </lineage>
</organism>
<evidence type="ECO:0000313" key="2">
    <source>
        <dbReference type="EMBL" id="OAJ53645.1"/>
    </source>
</evidence>
<dbReference type="Proteomes" id="UP000078116">
    <property type="component" value="Unassembled WGS sequence"/>
</dbReference>
<dbReference type="EMBL" id="LXKA01000387">
    <property type="protein sequence ID" value="OAJ51723.1"/>
    <property type="molecule type" value="Genomic_DNA"/>
</dbReference>
<dbReference type="Proteomes" id="UP000077961">
    <property type="component" value="Unassembled WGS sequence"/>
</dbReference>